<evidence type="ECO:0000313" key="4">
    <source>
        <dbReference type="Proteomes" id="UP000199068"/>
    </source>
</evidence>
<gene>
    <name evidence="3" type="ORF">SAMN04515677_104127</name>
</gene>
<keyword evidence="1" id="KW-0732">Signal</keyword>
<dbReference type="SUPFAM" id="SSF50685">
    <property type="entry name" value="Barwin-like endoglucanases"/>
    <property type="match status" value="1"/>
</dbReference>
<proteinExistence type="predicted"/>
<accession>A0A1G9NYB0</accession>
<dbReference type="EMBL" id="FNGW01000004">
    <property type="protein sequence ID" value="SDL91273.1"/>
    <property type="molecule type" value="Genomic_DNA"/>
</dbReference>
<dbReference type="GO" id="GO:0019867">
    <property type="term" value="C:outer membrane"/>
    <property type="evidence" value="ECO:0007669"/>
    <property type="project" value="InterPro"/>
</dbReference>
<evidence type="ECO:0000313" key="3">
    <source>
        <dbReference type="EMBL" id="SDL91273.1"/>
    </source>
</evidence>
<dbReference type="PROSITE" id="PS51109">
    <property type="entry name" value="G5"/>
    <property type="match status" value="1"/>
</dbReference>
<dbReference type="AlphaFoldDB" id="A0A1G9NYB0"/>
<protein>
    <submittedName>
        <fullName evidence="3">3D (Asp-Asp-Asp) domain-containing protein</fullName>
    </submittedName>
</protein>
<organism evidence="3 4">
    <name type="scientific">Romboutsia lituseburensis DSM 797</name>
    <dbReference type="NCBI Taxonomy" id="1121325"/>
    <lineage>
        <taxon>Bacteria</taxon>
        <taxon>Bacillati</taxon>
        <taxon>Bacillota</taxon>
        <taxon>Clostridia</taxon>
        <taxon>Peptostreptococcales</taxon>
        <taxon>Peptostreptococcaceae</taxon>
        <taxon>Romboutsia</taxon>
    </lineage>
</organism>
<keyword evidence="4" id="KW-1185">Reference proteome</keyword>
<evidence type="ECO:0000256" key="1">
    <source>
        <dbReference type="ARBA" id="ARBA00022729"/>
    </source>
</evidence>
<dbReference type="CDD" id="cd14667">
    <property type="entry name" value="3D_containing_proteins"/>
    <property type="match status" value="1"/>
</dbReference>
<dbReference type="Pfam" id="PF07501">
    <property type="entry name" value="G5"/>
    <property type="match status" value="1"/>
</dbReference>
<dbReference type="InterPro" id="IPR036908">
    <property type="entry name" value="RlpA-like_sf"/>
</dbReference>
<dbReference type="InterPro" id="IPR059180">
    <property type="entry name" value="3D_YorM"/>
</dbReference>
<dbReference type="Gene3D" id="2.40.40.10">
    <property type="entry name" value="RlpA-like domain"/>
    <property type="match status" value="1"/>
</dbReference>
<dbReference type="PANTHER" id="PTHR39160:SF4">
    <property type="entry name" value="RESUSCITATION-PROMOTING FACTOR RPFB"/>
    <property type="match status" value="1"/>
</dbReference>
<name>A0A1G9NYB0_9FIRM</name>
<dbReference type="Pfam" id="PF03990">
    <property type="entry name" value="DUF348"/>
    <property type="match status" value="1"/>
</dbReference>
<dbReference type="Proteomes" id="UP000199068">
    <property type="component" value="Unassembled WGS sequence"/>
</dbReference>
<evidence type="ECO:0000259" key="2">
    <source>
        <dbReference type="PROSITE" id="PS51109"/>
    </source>
</evidence>
<dbReference type="PANTHER" id="PTHR39160">
    <property type="entry name" value="CELL WALL-BINDING PROTEIN YOCH"/>
    <property type="match status" value="1"/>
</dbReference>
<dbReference type="InterPro" id="IPR007137">
    <property type="entry name" value="DUF348"/>
</dbReference>
<dbReference type="Pfam" id="PF06725">
    <property type="entry name" value="3D"/>
    <property type="match status" value="1"/>
</dbReference>
<sequence length="288" mass="32254">MNFVNNKKIKFLALGSIIAIGLVGLGYSLSSKDITLIIKGKEKNISTHKSNVKRILEEQDIEYDGNDIVTLKLDSKIKSGDTIEVIDVREQTIRQKKEIPYETKIVDDKNLLKGNSTVSTEGESGKNELVYKITYHNGKKVDKKFIKEEVISHPINKVIQKGIKEEVKVALSRSEITRSTSKVDSYINTTKNYSDTSKTDGKQISVEATAYTGHNITSTGTKPQWGTIAVDPTVIPYGTKVYIPQFGKTFIAEDCGSAIKGNKIDIYMYDKGEVYNWGRRNIDVYIVE</sequence>
<dbReference type="STRING" id="1121325.SAMN04515677_104127"/>
<reference evidence="3 4" key="1">
    <citation type="submission" date="2016-10" db="EMBL/GenBank/DDBJ databases">
        <authorList>
            <person name="de Groot N.N."/>
        </authorList>
    </citation>
    <scope>NUCLEOTIDE SEQUENCE [LARGE SCALE GENOMIC DNA]</scope>
    <source>
        <strain evidence="3 4">DSM 797</strain>
    </source>
</reference>
<dbReference type="InterPro" id="IPR011098">
    <property type="entry name" value="G5_dom"/>
</dbReference>
<dbReference type="InterPro" id="IPR051933">
    <property type="entry name" value="Resuscitation_pf_RpfB"/>
</dbReference>
<dbReference type="SMART" id="SM01208">
    <property type="entry name" value="G5"/>
    <property type="match status" value="1"/>
</dbReference>
<dbReference type="Gene3D" id="2.20.230.10">
    <property type="entry name" value="Resuscitation-promoting factor rpfb"/>
    <property type="match status" value="1"/>
</dbReference>
<dbReference type="RefSeq" id="WP_092725458.1">
    <property type="nucleotide sequence ID" value="NZ_FNGW01000004.1"/>
</dbReference>
<feature type="domain" description="G5" evidence="2">
    <location>
        <begin position="85"/>
        <end position="165"/>
    </location>
</feature>
<dbReference type="GO" id="GO:0004553">
    <property type="term" value="F:hydrolase activity, hydrolyzing O-glycosyl compounds"/>
    <property type="evidence" value="ECO:0007669"/>
    <property type="project" value="InterPro"/>
</dbReference>
<dbReference type="GO" id="GO:0009254">
    <property type="term" value="P:peptidoglycan turnover"/>
    <property type="evidence" value="ECO:0007669"/>
    <property type="project" value="InterPro"/>
</dbReference>
<dbReference type="InterPro" id="IPR010611">
    <property type="entry name" value="3D_dom"/>
</dbReference>